<gene>
    <name evidence="2" type="ORF">GSTENG00002129001</name>
</gene>
<sequence length="53" mass="6119">VDDFHSCVVQKSRGQSGERVGKPRTVELVVVVDHTEVWTRRFFGFSSLRQRSL</sequence>
<name>Q4TEQ1_TETNG</name>
<accession>Q4TEQ1</accession>
<evidence type="ECO:0000313" key="2">
    <source>
        <dbReference type="EMBL" id="CAF88631.1"/>
    </source>
</evidence>
<feature type="non-terminal residue" evidence="2">
    <location>
        <position position="1"/>
    </location>
</feature>
<reference evidence="2" key="1">
    <citation type="journal article" date="2004" name="Nature">
        <title>Genome duplication in the teleost fish Tetraodon nigroviridis reveals the early vertebrate proto-karyotype.</title>
        <authorList>
            <person name="Jaillon O."/>
            <person name="Aury J.-M."/>
            <person name="Brunet F."/>
            <person name="Petit J.-L."/>
            <person name="Stange-Thomann N."/>
            <person name="Mauceli E."/>
            <person name="Bouneau L."/>
            <person name="Fischer C."/>
            <person name="Ozouf-Costaz C."/>
            <person name="Bernot A."/>
            <person name="Nicaud S."/>
            <person name="Jaffe D."/>
            <person name="Fisher S."/>
            <person name="Lutfalla G."/>
            <person name="Dossat C."/>
            <person name="Segurens B."/>
            <person name="Dasilva C."/>
            <person name="Salanoubat M."/>
            <person name="Levy M."/>
            <person name="Boudet N."/>
            <person name="Castellano S."/>
            <person name="Anthouard V."/>
            <person name="Jubin C."/>
            <person name="Castelli V."/>
            <person name="Katinka M."/>
            <person name="Vacherie B."/>
            <person name="Biemont C."/>
            <person name="Skalli Z."/>
            <person name="Cattolico L."/>
            <person name="Poulain J."/>
            <person name="De Berardinis V."/>
            <person name="Cruaud C."/>
            <person name="Duprat S."/>
            <person name="Brottier P."/>
            <person name="Coutanceau J.-P."/>
            <person name="Gouzy J."/>
            <person name="Parra G."/>
            <person name="Lardier G."/>
            <person name="Chapple C."/>
            <person name="McKernan K.J."/>
            <person name="McEwan P."/>
            <person name="Bosak S."/>
            <person name="Kellis M."/>
            <person name="Volff J.-N."/>
            <person name="Guigo R."/>
            <person name="Zody M.C."/>
            <person name="Mesirov J."/>
            <person name="Lindblad-Toh K."/>
            <person name="Birren B."/>
            <person name="Nusbaum C."/>
            <person name="Kahn D."/>
            <person name="Robinson-Rechavi M."/>
            <person name="Laudet V."/>
            <person name="Schachter V."/>
            <person name="Quetier F."/>
            <person name="Saurin W."/>
            <person name="Scarpelli C."/>
            <person name="Wincker P."/>
            <person name="Lander E.S."/>
            <person name="Weissenbach J."/>
            <person name="Roest Crollius H."/>
        </authorList>
    </citation>
    <scope>NUCLEOTIDE SEQUENCE [LARGE SCALE GENOMIC DNA]</scope>
</reference>
<comment type="caution">
    <text evidence="2">The sequence shown here is derived from an EMBL/GenBank/DDBJ whole genome shotgun (WGS) entry which is preliminary data.</text>
</comment>
<protein>
    <submittedName>
        <fullName evidence="2">(spotted green pufferfish) hypothetical protein</fullName>
    </submittedName>
</protein>
<proteinExistence type="predicted"/>
<evidence type="ECO:0000256" key="1">
    <source>
        <dbReference type="SAM" id="MobiDB-lite"/>
    </source>
</evidence>
<reference evidence="2" key="2">
    <citation type="submission" date="2004-02" db="EMBL/GenBank/DDBJ databases">
        <authorList>
            <consortium name="Genoscope"/>
            <consortium name="Whitehead Institute Centre for Genome Research"/>
        </authorList>
    </citation>
    <scope>NUCLEOTIDE SEQUENCE</scope>
</reference>
<organism evidence="2">
    <name type="scientific">Tetraodon nigroviridis</name>
    <name type="common">Spotted green pufferfish</name>
    <name type="synonym">Chelonodon nigroviridis</name>
    <dbReference type="NCBI Taxonomy" id="99883"/>
    <lineage>
        <taxon>Eukaryota</taxon>
        <taxon>Metazoa</taxon>
        <taxon>Chordata</taxon>
        <taxon>Craniata</taxon>
        <taxon>Vertebrata</taxon>
        <taxon>Euteleostomi</taxon>
        <taxon>Actinopterygii</taxon>
        <taxon>Neopterygii</taxon>
        <taxon>Teleostei</taxon>
        <taxon>Neoteleostei</taxon>
        <taxon>Acanthomorphata</taxon>
        <taxon>Eupercaria</taxon>
        <taxon>Tetraodontiformes</taxon>
        <taxon>Tetradontoidea</taxon>
        <taxon>Tetraodontidae</taxon>
        <taxon>Tetraodon</taxon>
    </lineage>
</organism>
<dbReference type="EMBL" id="CAAE01005196">
    <property type="protein sequence ID" value="CAF88631.1"/>
    <property type="molecule type" value="Genomic_DNA"/>
</dbReference>
<dbReference type="KEGG" id="tng:GSTEN00002129G001"/>
<feature type="region of interest" description="Disordered" evidence="1">
    <location>
        <begin position="1"/>
        <end position="20"/>
    </location>
</feature>
<dbReference type="AlphaFoldDB" id="Q4TEQ1"/>